<gene>
    <name evidence="2" type="ORF">M8C21_007891</name>
</gene>
<dbReference type="AlphaFoldDB" id="A0AAD5DCR9"/>
<protein>
    <submittedName>
        <fullName evidence="2">Uncharacterized protein</fullName>
    </submittedName>
</protein>
<evidence type="ECO:0000256" key="1">
    <source>
        <dbReference type="SAM" id="MobiDB-lite"/>
    </source>
</evidence>
<organism evidence="2 3">
    <name type="scientific">Ambrosia artemisiifolia</name>
    <name type="common">Common ragweed</name>
    <dbReference type="NCBI Taxonomy" id="4212"/>
    <lineage>
        <taxon>Eukaryota</taxon>
        <taxon>Viridiplantae</taxon>
        <taxon>Streptophyta</taxon>
        <taxon>Embryophyta</taxon>
        <taxon>Tracheophyta</taxon>
        <taxon>Spermatophyta</taxon>
        <taxon>Magnoliopsida</taxon>
        <taxon>eudicotyledons</taxon>
        <taxon>Gunneridae</taxon>
        <taxon>Pentapetalae</taxon>
        <taxon>asterids</taxon>
        <taxon>campanulids</taxon>
        <taxon>Asterales</taxon>
        <taxon>Asteraceae</taxon>
        <taxon>Asteroideae</taxon>
        <taxon>Heliantheae alliance</taxon>
        <taxon>Heliantheae</taxon>
        <taxon>Ambrosia</taxon>
    </lineage>
</organism>
<sequence>MMQLTPSSLIKSPLKLALEVFDHFVIDLSSYWSRILSPSKSTLTSPPPSVQQQDGKDSITPCTLVVDNTTTTTTTPLNPSSVDNHIPHEHIVESGNEVSCERSPVTAEFKIDPSLEMSCIVSNTVDSSTRSKCLGVSGRRMTRSLTKLDNNSTNSFHPVNETSNMEDIHITSKCSDVNDNIVLVKTNMKGCRNKNRNGVEIPLKEGVPATHGAGSNEADMNQSMSRAKQTTKSDKSTSPRVMNRNMSKTKLPVKRKLITSPKSDKSTSIMVKKGSEERYGSANILSIECFSGKKSRSGRVLLPPLEFWRNQKVVYDEDGELWGVQEPE</sequence>
<dbReference type="PANTHER" id="PTHR35311">
    <property type="entry name" value="KINETOCHORE-ASSOCIATED PROTEIN KNL-2 HOMOLOG"/>
    <property type="match status" value="1"/>
</dbReference>
<dbReference type="Proteomes" id="UP001206925">
    <property type="component" value="Unassembled WGS sequence"/>
</dbReference>
<dbReference type="PANTHER" id="PTHR35311:SF1">
    <property type="entry name" value="PROTEIN EMBRYO DEFECTIVE 1674"/>
    <property type="match status" value="1"/>
</dbReference>
<feature type="region of interest" description="Disordered" evidence="1">
    <location>
        <begin position="205"/>
        <end position="242"/>
    </location>
</feature>
<dbReference type="InterPro" id="IPR053090">
    <property type="entry name" value="Centromere_KNL-2_homolog"/>
</dbReference>
<evidence type="ECO:0000313" key="3">
    <source>
        <dbReference type="Proteomes" id="UP001206925"/>
    </source>
</evidence>
<name>A0AAD5DCR9_AMBAR</name>
<feature type="compositionally biased region" description="Polar residues" evidence="1">
    <location>
        <begin position="218"/>
        <end position="230"/>
    </location>
</feature>
<dbReference type="EMBL" id="JAMZMK010000446">
    <property type="protein sequence ID" value="KAI7756336.1"/>
    <property type="molecule type" value="Genomic_DNA"/>
</dbReference>
<reference evidence="2" key="1">
    <citation type="submission" date="2022-06" db="EMBL/GenBank/DDBJ databases">
        <title>Uncovering the hologenomic basis of an extraordinary plant invasion.</title>
        <authorList>
            <person name="Bieker V.C."/>
            <person name="Martin M.D."/>
            <person name="Gilbert T."/>
            <person name="Hodgins K."/>
            <person name="Battlay P."/>
            <person name="Petersen B."/>
            <person name="Wilson J."/>
        </authorList>
    </citation>
    <scope>NUCLEOTIDE SEQUENCE</scope>
    <source>
        <strain evidence="2">AA19_3_7</strain>
        <tissue evidence="2">Leaf</tissue>
    </source>
</reference>
<evidence type="ECO:0000313" key="2">
    <source>
        <dbReference type="EMBL" id="KAI7756336.1"/>
    </source>
</evidence>
<accession>A0AAD5DCR9</accession>
<comment type="caution">
    <text evidence="2">The sequence shown here is derived from an EMBL/GenBank/DDBJ whole genome shotgun (WGS) entry which is preliminary data.</text>
</comment>
<keyword evidence="3" id="KW-1185">Reference proteome</keyword>
<proteinExistence type="predicted"/>